<sequence length="145" mass="15961">MSLAQSFALRPLVCHRQPNVAGSRGKLQVRAVLRDSSEPQLSKTTTCDLATVQTLQKRCAGLSGTDMEACWAESGCDVNEVTKQFYSVVGEIKRQHEGGVRIRGHGRLNTVSRYASMPSHKQQGTKLNSLPVKGHGRSRTVNHYK</sequence>
<dbReference type="EMBL" id="HBFA01027184">
    <property type="protein sequence ID" value="CAD8677848.1"/>
    <property type="molecule type" value="Transcribed_RNA"/>
</dbReference>
<name>A0A6T7XEZ6_9CHLO</name>
<feature type="region of interest" description="Disordered" evidence="1">
    <location>
        <begin position="114"/>
        <end position="145"/>
    </location>
</feature>
<feature type="compositionally biased region" description="Polar residues" evidence="1">
    <location>
        <begin position="114"/>
        <end position="128"/>
    </location>
</feature>
<gene>
    <name evidence="2" type="ORF">POBO1169_LOCUS13797</name>
    <name evidence="3" type="ORF">POBO1169_LOCUS13798</name>
</gene>
<evidence type="ECO:0000313" key="3">
    <source>
        <dbReference type="EMBL" id="CAD8677848.1"/>
    </source>
</evidence>
<accession>A0A6T7XEZ6</accession>
<evidence type="ECO:0000256" key="1">
    <source>
        <dbReference type="SAM" id="MobiDB-lite"/>
    </source>
</evidence>
<organism evidence="2">
    <name type="scientific">Pyramimonas obovata</name>
    <dbReference type="NCBI Taxonomy" id="1411642"/>
    <lineage>
        <taxon>Eukaryota</taxon>
        <taxon>Viridiplantae</taxon>
        <taxon>Chlorophyta</taxon>
        <taxon>Pyramimonadophyceae</taxon>
        <taxon>Pyramimonadales</taxon>
        <taxon>Pyramimonadaceae</taxon>
        <taxon>Pyramimonas</taxon>
        <taxon>Pyramimonas incertae sedis</taxon>
    </lineage>
</organism>
<reference evidence="2" key="1">
    <citation type="submission" date="2021-01" db="EMBL/GenBank/DDBJ databases">
        <authorList>
            <person name="Corre E."/>
            <person name="Pelletier E."/>
            <person name="Niang G."/>
            <person name="Scheremetjew M."/>
            <person name="Finn R."/>
            <person name="Kale V."/>
            <person name="Holt S."/>
            <person name="Cochrane G."/>
            <person name="Meng A."/>
            <person name="Brown T."/>
            <person name="Cohen L."/>
        </authorList>
    </citation>
    <scope>NUCLEOTIDE SEQUENCE</scope>
    <source>
        <strain evidence="2">CCMP722</strain>
    </source>
</reference>
<evidence type="ECO:0000313" key="2">
    <source>
        <dbReference type="EMBL" id="CAD8677846.1"/>
    </source>
</evidence>
<dbReference type="EMBL" id="HBFA01027183">
    <property type="protein sequence ID" value="CAD8677846.1"/>
    <property type="molecule type" value="Transcribed_RNA"/>
</dbReference>
<protein>
    <submittedName>
        <fullName evidence="2">Uncharacterized protein</fullName>
    </submittedName>
</protein>
<feature type="compositionally biased region" description="Basic residues" evidence="1">
    <location>
        <begin position="134"/>
        <end position="145"/>
    </location>
</feature>
<proteinExistence type="predicted"/>
<dbReference type="AlphaFoldDB" id="A0A6T7XEZ6"/>